<sequence>MEFSFLNDEHFHPSTNKISPGPCLEARFARFPDLPIELRLKIWELALPRQRLLTLDIVAADPASGPVRQESTPATYQALNALGNVVSGANYSLRMRSTGSVTPLLRVNRDANMAVCRFYRVCMPINGRGLGLGGGGGGGGGGTPCLRFCPKTDTIHLQIEDHGQNAYFADVVHDASAYDPLGVGILHMAIGGHLVPEEIRLPLDPSSLYACAQAAVSRTLGNLHSISLLHISRGESRRMFSSLLYSDVRFNRSMPVWSTASSFSILPSDPRPIDQDVEKVCLGYDPRMLVCAWRAMEVAFAVSPVPASRMRILAAAPPIASPDPHDIASREDACRFRATEEAAWERNFKQGGVYQEFGHLNPDTENSLERARTMNAVGFWVLPLELIGNICEVQNNHPHEWAQRVMVNLTGVQPPLGLFEMAGETNSS</sequence>
<protein>
    <recommendedName>
        <fullName evidence="1">2EXR domain-containing protein</fullName>
    </recommendedName>
</protein>
<feature type="domain" description="2EXR" evidence="1">
    <location>
        <begin position="28"/>
        <end position="155"/>
    </location>
</feature>
<dbReference type="GeneID" id="63833557"/>
<dbReference type="OrthoDB" id="3469466at2759"/>
<evidence type="ECO:0000313" key="3">
    <source>
        <dbReference type="Proteomes" id="UP000803844"/>
    </source>
</evidence>
<comment type="caution">
    <text evidence="2">The sequence shown here is derived from an EMBL/GenBank/DDBJ whole genome shotgun (WGS) entry which is preliminary data.</text>
</comment>
<reference evidence="2" key="1">
    <citation type="journal article" date="2020" name="Phytopathology">
        <title>Genome sequence of the chestnut blight fungus Cryphonectria parasitica EP155: A fundamental resource for an archetypical invasive plant pathogen.</title>
        <authorList>
            <person name="Crouch J.A."/>
            <person name="Dawe A."/>
            <person name="Aerts A."/>
            <person name="Barry K."/>
            <person name="Churchill A.C.L."/>
            <person name="Grimwood J."/>
            <person name="Hillman B."/>
            <person name="Milgroom M.G."/>
            <person name="Pangilinan J."/>
            <person name="Smith M."/>
            <person name="Salamov A."/>
            <person name="Schmutz J."/>
            <person name="Yadav J."/>
            <person name="Grigoriev I.V."/>
            <person name="Nuss D."/>
        </authorList>
    </citation>
    <scope>NUCLEOTIDE SEQUENCE</scope>
    <source>
        <strain evidence="2">EP155</strain>
    </source>
</reference>
<dbReference type="EMBL" id="MU032344">
    <property type="protein sequence ID" value="KAF3769808.1"/>
    <property type="molecule type" value="Genomic_DNA"/>
</dbReference>
<dbReference type="RefSeq" id="XP_040780769.1">
    <property type="nucleotide sequence ID" value="XM_040916428.1"/>
</dbReference>
<dbReference type="PANTHER" id="PTHR35910">
    <property type="entry name" value="2EXR DOMAIN-CONTAINING PROTEIN"/>
    <property type="match status" value="1"/>
</dbReference>
<dbReference type="Pfam" id="PF20150">
    <property type="entry name" value="2EXR"/>
    <property type="match status" value="1"/>
</dbReference>
<dbReference type="AlphaFoldDB" id="A0A9P4YB48"/>
<evidence type="ECO:0000313" key="2">
    <source>
        <dbReference type="EMBL" id="KAF3769808.1"/>
    </source>
</evidence>
<gene>
    <name evidence="2" type="ORF">M406DRAFT_246835</name>
</gene>
<name>A0A9P4YB48_CRYP1</name>
<organism evidence="2 3">
    <name type="scientific">Cryphonectria parasitica (strain ATCC 38755 / EP155)</name>
    <dbReference type="NCBI Taxonomy" id="660469"/>
    <lineage>
        <taxon>Eukaryota</taxon>
        <taxon>Fungi</taxon>
        <taxon>Dikarya</taxon>
        <taxon>Ascomycota</taxon>
        <taxon>Pezizomycotina</taxon>
        <taxon>Sordariomycetes</taxon>
        <taxon>Sordariomycetidae</taxon>
        <taxon>Diaporthales</taxon>
        <taxon>Cryphonectriaceae</taxon>
        <taxon>Cryphonectria-Endothia species complex</taxon>
        <taxon>Cryphonectria</taxon>
    </lineage>
</organism>
<proteinExistence type="predicted"/>
<accession>A0A9P4YB48</accession>
<keyword evidence="3" id="KW-1185">Reference proteome</keyword>
<dbReference type="PANTHER" id="PTHR35910:SF1">
    <property type="entry name" value="2EXR DOMAIN-CONTAINING PROTEIN"/>
    <property type="match status" value="1"/>
</dbReference>
<dbReference type="Proteomes" id="UP000803844">
    <property type="component" value="Unassembled WGS sequence"/>
</dbReference>
<dbReference type="InterPro" id="IPR045518">
    <property type="entry name" value="2EXR"/>
</dbReference>
<evidence type="ECO:0000259" key="1">
    <source>
        <dbReference type="Pfam" id="PF20150"/>
    </source>
</evidence>